<sequence length="217" mass="23876">MKVFAIDTSTPRVVACYIDEEVKLLAEVESGEKHGTHIQRIAKMFEGVDYGTLDVVGIGIGPGGLTGLRVGISFATALGIGKKFVEINSLELIGYNAAFYDGYVVVLRKARQGYLYGAVYLARGTGELEEVRGPFIQSIEAVGEMVAEFNPKVFLGDGGEFFRKEPVLPDWNLPRADNLAILVKKKIEAGQFVKLVEPLYLQKSIAELNFERRKGRS</sequence>
<name>A0A7C4CCQ3_9BACT</name>
<dbReference type="AlphaFoldDB" id="A0A7C4CCQ3"/>
<dbReference type="Gene3D" id="3.30.420.200">
    <property type="match status" value="1"/>
</dbReference>
<dbReference type="SUPFAM" id="SSF53067">
    <property type="entry name" value="Actin-like ATPase domain"/>
    <property type="match status" value="2"/>
</dbReference>
<dbReference type="NCBIfam" id="TIGR03725">
    <property type="entry name" value="T6A_YeaZ"/>
    <property type="match status" value="1"/>
</dbReference>
<dbReference type="InterPro" id="IPR000905">
    <property type="entry name" value="Gcp-like_dom"/>
</dbReference>
<protein>
    <submittedName>
        <fullName evidence="2">tRNA (Adenosine(37)-N6)-threonylcarbamoyltransferase complex dimerization subunit type 1 TsaB</fullName>
    </submittedName>
</protein>
<dbReference type="GO" id="GO:0016740">
    <property type="term" value="F:transferase activity"/>
    <property type="evidence" value="ECO:0007669"/>
    <property type="project" value="UniProtKB-KW"/>
</dbReference>
<comment type="caution">
    <text evidence="2">The sequence shown here is derived from an EMBL/GenBank/DDBJ whole genome shotgun (WGS) entry which is preliminary data.</text>
</comment>
<dbReference type="GO" id="GO:0002949">
    <property type="term" value="P:tRNA threonylcarbamoyladenosine modification"/>
    <property type="evidence" value="ECO:0007669"/>
    <property type="project" value="InterPro"/>
</dbReference>
<organism evidence="2">
    <name type="scientific">Fervidobacterium thailandense</name>
    <dbReference type="NCBI Taxonomy" id="1008305"/>
    <lineage>
        <taxon>Bacteria</taxon>
        <taxon>Thermotogati</taxon>
        <taxon>Thermotogota</taxon>
        <taxon>Thermotogae</taxon>
        <taxon>Thermotogales</taxon>
        <taxon>Fervidobacteriaceae</taxon>
        <taxon>Fervidobacterium</taxon>
    </lineage>
</organism>
<proteinExistence type="predicted"/>
<accession>A0A7C4CCQ3</accession>
<feature type="domain" description="Gcp-like" evidence="1">
    <location>
        <begin position="47"/>
        <end position="123"/>
    </location>
</feature>
<keyword evidence="2" id="KW-0808">Transferase</keyword>
<evidence type="ECO:0000313" key="2">
    <source>
        <dbReference type="EMBL" id="HGU39958.1"/>
    </source>
</evidence>
<dbReference type="Gene3D" id="3.30.420.40">
    <property type="match status" value="1"/>
</dbReference>
<dbReference type="InterPro" id="IPR022496">
    <property type="entry name" value="T6A_TsaB"/>
</dbReference>
<evidence type="ECO:0000259" key="1">
    <source>
        <dbReference type="Pfam" id="PF00814"/>
    </source>
</evidence>
<dbReference type="EMBL" id="DSZY01000010">
    <property type="protein sequence ID" value="HGU39958.1"/>
    <property type="molecule type" value="Genomic_DNA"/>
</dbReference>
<dbReference type="Pfam" id="PF00814">
    <property type="entry name" value="TsaD"/>
    <property type="match status" value="1"/>
</dbReference>
<dbReference type="InterPro" id="IPR043129">
    <property type="entry name" value="ATPase_NBD"/>
</dbReference>
<gene>
    <name evidence="2" type="primary">tsaB</name>
    <name evidence="2" type="ORF">ENT77_01995</name>
</gene>
<reference evidence="2" key="1">
    <citation type="journal article" date="2020" name="mSystems">
        <title>Genome- and Community-Level Interaction Insights into Carbon Utilization and Element Cycling Functions of Hydrothermarchaeota in Hydrothermal Sediment.</title>
        <authorList>
            <person name="Zhou Z."/>
            <person name="Liu Y."/>
            <person name="Xu W."/>
            <person name="Pan J."/>
            <person name="Luo Z.H."/>
            <person name="Li M."/>
        </authorList>
    </citation>
    <scope>NUCLEOTIDE SEQUENCE [LARGE SCALE GENOMIC DNA]</scope>
    <source>
        <strain evidence="2">SpSt-609</strain>
    </source>
</reference>